<name>A0A0S4WPZ7_RALSL</name>
<gene>
    <name evidence="1" type="ORF">RUN215_v1_180007</name>
</gene>
<dbReference type="AlphaFoldDB" id="A0A0S4WPZ7"/>
<accession>A0A0S4WPZ7</accession>
<organism evidence="1">
    <name type="scientific">Ralstonia solanacearum</name>
    <name type="common">Pseudomonas solanacearum</name>
    <dbReference type="NCBI Taxonomy" id="305"/>
    <lineage>
        <taxon>Bacteria</taxon>
        <taxon>Pseudomonadati</taxon>
        <taxon>Pseudomonadota</taxon>
        <taxon>Betaproteobacteria</taxon>
        <taxon>Burkholderiales</taxon>
        <taxon>Burkholderiaceae</taxon>
        <taxon>Ralstonia</taxon>
        <taxon>Ralstonia solanacearum species complex</taxon>
    </lineage>
</organism>
<protein>
    <submittedName>
        <fullName evidence="1">Uncharacterized protein</fullName>
    </submittedName>
</protein>
<proteinExistence type="predicted"/>
<reference evidence="1" key="1">
    <citation type="submission" date="2015-10" db="EMBL/GenBank/DDBJ databases">
        <authorList>
            <person name="Gilbert D.G."/>
        </authorList>
    </citation>
    <scope>NUCLEOTIDE SEQUENCE</scope>
    <source>
        <strain evidence="1">Phyl III-seqv23</strain>
    </source>
</reference>
<dbReference type="EMBL" id="LN899820">
    <property type="protein sequence ID" value="CUV53684.1"/>
    <property type="molecule type" value="Genomic_DNA"/>
</dbReference>
<sequence length="95" mass="10604">MIGMNRIPVIQSAGVGIFDTTRVKDVRAVRVGNSICVTMEVDEKPQVYTADPQMLEYLANTYGGDLDMISTIKAGPDIYEHAPVYNPPVKQKKFW</sequence>
<evidence type="ECO:0000313" key="1">
    <source>
        <dbReference type="EMBL" id="CUV53684.1"/>
    </source>
</evidence>